<dbReference type="InterPro" id="IPR051262">
    <property type="entry name" value="SMP-30/CGR1_Lactonase"/>
</dbReference>
<evidence type="ECO:0000313" key="4">
    <source>
        <dbReference type="Proteomes" id="UP000598271"/>
    </source>
</evidence>
<dbReference type="EMBL" id="BMXF01000002">
    <property type="protein sequence ID" value="GHB74037.1"/>
    <property type="molecule type" value="Genomic_DNA"/>
</dbReference>
<dbReference type="RefSeq" id="WP_229580917.1">
    <property type="nucleotide sequence ID" value="NZ_BMXF01000002.1"/>
</dbReference>
<reference evidence="3 4" key="1">
    <citation type="journal article" date="2014" name="Int. J. Syst. Evol. Microbiol.">
        <title>Complete genome sequence of Corynebacterium casei LMG S-19264T (=DSM 44701T), isolated from a smear-ripened cheese.</title>
        <authorList>
            <consortium name="US DOE Joint Genome Institute (JGI-PGF)"/>
            <person name="Walter F."/>
            <person name="Albersmeier A."/>
            <person name="Kalinowski J."/>
            <person name="Ruckert C."/>
        </authorList>
    </citation>
    <scope>NUCLEOTIDE SEQUENCE [LARGE SCALE GENOMIC DNA]</scope>
    <source>
        <strain evidence="3 4">KCTC 12866</strain>
    </source>
</reference>
<evidence type="ECO:0000313" key="3">
    <source>
        <dbReference type="EMBL" id="GHB74037.1"/>
    </source>
</evidence>
<sequence length="276" mass="29833">MNYSIEKLLDLPFYTEGPAIDREGNLFFTTLTGGKIYQKNQEGISSAWAEAACPNGQVVLPNGEHWICDSQNASVVRLSCTGQFVGNVIEGSCAGVSVRVPNDLVVDSEQNLYFTDSVRHHGKVCYLGNDGKEYIVAEGLDYPNGLVLGKDERCLYVAESYQNRIVKMALTEPGVMAGKPEVFADLPIHASNTAIGNLPDGLALDHKGNVWVAHYGMQAVQVLSAGGELLFTVDTQLPLTSNVCFMEDEPERQKLIITGGYGEPGPGAVLLLTVLH</sequence>
<evidence type="ECO:0000259" key="2">
    <source>
        <dbReference type="Pfam" id="PF08450"/>
    </source>
</evidence>
<dbReference type="InterPro" id="IPR013658">
    <property type="entry name" value="SGL"/>
</dbReference>
<proteinExistence type="predicted"/>
<keyword evidence="1" id="KW-0378">Hydrolase</keyword>
<comment type="caution">
    <text evidence="3">The sequence shown here is derived from an EMBL/GenBank/DDBJ whole genome shotgun (WGS) entry which is preliminary data.</text>
</comment>
<dbReference type="GO" id="GO:0016787">
    <property type="term" value="F:hydrolase activity"/>
    <property type="evidence" value="ECO:0007669"/>
    <property type="project" value="UniProtKB-KW"/>
</dbReference>
<dbReference type="PANTHER" id="PTHR47572:SF4">
    <property type="entry name" value="LACTONASE DRP35"/>
    <property type="match status" value="1"/>
</dbReference>
<name>A0A8J3DAE9_9BACT</name>
<gene>
    <name evidence="3" type="ORF">GCM10007390_30380</name>
</gene>
<keyword evidence="4" id="KW-1185">Reference proteome</keyword>
<dbReference type="Gene3D" id="2.120.10.30">
    <property type="entry name" value="TolB, C-terminal domain"/>
    <property type="match status" value="1"/>
</dbReference>
<dbReference type="AlphaFoldDB" id="A0A8J3DAE9"/>
<protein>
    <recommendedName>
        <fullName evidence="2">SMP-30/Gluconolactonase/LRE-like region domain-containing protein</fullName>
    </recommendedName>
</protein>
<dbReference type="InterPro" id="IPR011042">
    <property type="entry name" value="6-blade_b-propeller_TolB-like"/>
</dbReference>
<dbReference type="Pfam" id="PF08450">
    <property type="entry name" value="SGL"/>
    <property type="match status" value="1"/>
</dbReference>
<organism evidence="3 4">
    <name type="scientific">Persicitalea jodogahamensis</name>
    <dbReference type="NCBI Taxonomy" id="402147"/>
    <lineage>
        <taxon>Bacteria</taxon>
        <taxon>Pseudomonadati</taxon>
        <taxon>Bacteroidota</taxon>
        <taxon>Cytophagia</taxon>
        <taxon>Cytophagales</taxon>
        <taxon>Spirosomataceae</taxon>
        <taxon>Persicitalea</taxon>
    </lineage>
</organism>
<evidence type="ECO:0000256" key="1">
    <source>
        <dbReference type="ARBA" id="ARBA00022801"/>
    </source>
</evidence>
<accession>A0A8J3DAE9</accession>
<dbReference type="PANTHER" id="PTHR47572">
    <property type="entry name" value="LIPOPROTEIN-RELATED"/>
    <property type="match status" value="1"/>
</dbReference>
<feature type="domain" description="SMP-30/Gluconolactonase/LRE-like region" evidence="2">
    <location>
        <begin position="15"/>
        <end position="258"/>
    </location>
</feature>
<dbReference type="Proteomes" id="UP000598271">
    <property type="component" value="Unassembled WGS sequence"/>
</dbReference>
<dbReference type="SUPFAM" id="SSF63829">
    <property type="entry name" value="Calcium-dependent phosphotriesterase"/>
    <property type="match status" value="1"/>
</dbReference>